<dbReference type="InterPro" id="IPR052276">
    <property type="entry name" value="Diphthamide-biosynth_chaperone"/>
</dbReference>
<dbReference type="AlphaFoldDB" id="A0AAQ3JSF4"/>
<proteinExistence type="predicted"/>
<dbReference type="GO" id="GO:0005783">
    <property type="term" value="C:endoplasmic reticulum"/>
    <property type="evidence" value="ECO:0007669"/>
    <property type="project" value="UniProtKB-ARBA"/>
</dbReference>
<dbReference type="PANTHER" id="PTHR44240">
    <property type="entry name" value="DNAJ DOMAIN (PROKARYOTIC HEAT SHOCK PROTEIN)-RELATED"/>
    <property type="match status" value="1"/>
</dbReference>
<organism evidence="2 3">
    <name type="scientific">Canna indica</name>
    <name type="common">Indian-shot</name>
    <dbReference type="NCBI Taxonomy" id="4628"/>
    <lineage>
        <taxon>Eukaryota</taxon>
        <taxon>Viridiplantae</taxon>
        <taxon>Streptophyta</taxon>
        <taxon>Embryophyta</taxon>
        <taxon>Tracheophyta</taxon>
        <taxon>Spermatophyta</taxon>
        <taxon>Magnoliopsida</taxon>
        <taxon>Liliopsida</taxon>
        <taxon>Zingiberales</taxon>
        <taxon>Cannaceae</taxon>
        <taxon>Canna</taxon>
    </lineage>
</organism>
<dbReference type="CDD" id="cd06257">
    <property type="entry name" value="DnaJ"/>
    <property type="match status" value="1"/>
</dbReference>
<feature type="domain" description="J" evidence="1">
    <location>
        <begin position="46"/>
        <end position="113"/>
    </location>
</feature>
<dbReference type="PRINTS" id="PR00625">
    <property type="entry name" value="JDOMAIN"/>
</dbReference>
<evidence type="ECO:0000313" key="3">
    <source>
        <dbReference type="Proteomes" id="UP001327560"/>
    </source>
</evidence>
<dbReference type="PANTHER" id="PTHR44240:SF10">
    <property type="entry name" value="J DOMAIN-CONTAINING PROTEIN"/>
    <property type="match status" value="1"/>
</dbReference>
<gene>
    <name evidence="2" type="ORF">Cni_G03858</name>
</gene>
<dbReference type="InterPro" id="IPR018253">
    <property type="entry name" value="DnaJ_domain_CS"/>
</dbReference>
<dbReference type="EMBL" id="CP136890">
    <property type="protein sequence ID" value="WOK95151.1"/>
    <property type="molecule type" value="Genomic_DNA"/>
</dbReference>
<protein>
    <submittedName>
        <fullName evidence="2">Chaperone protein dnaJ 11, chloroplastic-like</fullName>
    </submittedName>
</protein>
<keyword evidence="3" id="KW-1185">Reference proteome</keyword>
<dbReference type="InterPro" id="IPR001623">
    <property type="entry name" value="DnaJ_domain"/>
</dbReference>
<reference evidence="2 3" key="1">
    <citation type="submission" date="2023-10" db="EMBL/GenBank/DDBJ databases">
        <title>Chromosome-scale genome assembly provides insights into flower coloration mechanisms of Canna indica.</title>
        <authorList>
            <person name="Li C."/>
        </authorList>
    </citation>
    <scope>NUCLEOTIDE SEQUENCE [LARGE SCALE GENOMIC DNA]</scope>
    <source>
        <tissue evidence="2">Flower</tissue>
    </source>
</reference>
<evidence type="ECO:0000313" key="2">
    <source>
        <dbReference type="EMBL" id="WOK95151.1"/>
    </source>
</evidence>
<dbReference type="SMART" id="SM00271">
    <property type="entry name" value="DnaJ"/>
    <property type="match status" value="1"/>
</dbReference>
<sequence>MISSRSLSFSKPTSLGAPCLTGRRTTRCAAVATPHPASAAAGRSATLYEILGIAASASGLEIKAAYRRLARSCHPDAVAADRKGASANEFMRVHAAYETLSDPEKRAEYDREVMAAVALASRRRWRPFYSPPSYSYSAEGRRCRTWETDQCW</sequence>
<dbReference type="Proteomes" id="UP001327560">
    <property type="component" value="Chromosome 1"/>
</dbReference>
<dbReference type="PROSITE" id="PS00636">
    <property type="entry name" value="DNAJ_1"/>
    <property type="match status" value="1"/>
</dbReference>
<dbReference type="Pfam" id="PF00226">
    <property type="entry name" value="DnaJ"/>
    <property type="match status" value="1"/>
</dbReference>
<evidence type="ECO:0000259" key="1">
    <source>
        <dbReference type="PROSITE" id="PS50076"/>
    </source>
</evidence>
<name>A0AAQ3JSF4_9LILI</name>
<accession>A0AAQ3JSF4</accession>
<dbReference type="PROSITE" id="PS50076">
    <property type="entry name" value="DNAJ_2"/>
    <property type="match status" value="1"/>
</dbReference>
<dbReference type="SUPFAM" id="SSF46565">
    <property type="entry name" value="Chaperone J-domain"/>
    <property type="match status" value="1"/>
</dbReference>
<dbReference type="Gene3D" id="1.10.287.110">
    <property type="entry name" value="DnaJ domain"/>
    <property type="match status" value="1"/>
</dbReference>
<dbReference type="InterPro" id="IPR036869">
    <property type="entry name" value="J_dom_sf"/>
</dbReference>